<dbReference type="SUPFAM" id="SSF55811">
    <property type="entry name" value="Nudix"/>
    <property type="match status" value="1"/>
</dbReference>
<dbReference type="GO" id="GO:0050992">
    <property type="term" value="P:dimethylallyl diphosphate biosynthetic process"/>
    <property type="evidence" value="ECO:0007669"/>
    <property type="project" value="UniProtKB-UniPathway"/>
</dbReference>
<dbReference type="UniPathway" id="UPA00059">
    <property type="reaction ID" value="UER00104"/>
</dbReference>
<dbReference type="GO" id="GO:0005737">
    <property type="term" value="C:cytoplasm"/>
    <property type="evidence" value="ECO:0007669"/>
    <property type="project" value="TreeGrafter"/>
</dbReference>
<feature type="domain" description="Nudix hydrolase" evidence="6">
    <location>
        <begin position="47"/>
        <end position="182"/>
    </location>
</feature>
<evidence type="ECO:0000256" key="5">
    <source>
        <dbReference type="ARBA" id="ARBA00023235"/>
    </source>
</evidence>
<dbReference type="CDD" id="cd02885">
    <property type="entry name" value="NUDIX_IPP_Isomerase"/>
    <property type="match status" value="1"/>
</dbReference>
<organism evidence="7">
    <name type="scientific">uncultured marine thaumarchaeote SAT1000_44_H06</name>
    <dbReference type="NCBI Taxonomy" id="1456411"/>
    <lineage>
        <taxon>Archaea</taxon>
        <taxon>Nitrososphaerota</taxon>
        <taxon>environmental samples</taxon>
    </lineage>
</organism>
<gene>
    <name evidence="7" type="primary">IDI</name>
    <name evidence="7" type="synonym">idi</name>
</gene>
<dbReference type="PROSITE" id="PS51462">
    <property type="entry name" value="NUDIX"/>
    <property type="match status" value="1"/>
</dbReference>
<proteinExistence type="inferred from homology"/>
<accession>A0A075I8R9</accession>
<dbReference type="InterPro" id="IPR000086">
    <property type="entry name" value="NUDIX_hydrolase_dom"/>
</dbReference>
<evidence type="ECO:0000256" key="4">
    <source>
        <dbReference type="ARBA" id="ARBA00023229"/>
    </source>
</evidence>
<evidence type="ECO:0000259" key="6">
    <source>
        <dbReference type="PROSITE" id="PS51462"/>
    </source>
</evidence>
<evidence type="ECO:0000313" key="7">
    <source>
        <dbReference type="EMBL" id="AIF25056.1"/>
    </source>
</evidence>
<dbReference type="InterPro" id="IPR011876">
    <property type="entry name" value="IsopentenylPP_isomerase_typ1"/>
</dbReference>
<dbReference type="EC" id="5.3.3.2" evidence="3"/>
<dbReference type="Pfam" id="PF00293">
    <property type="entry name" value="NUDIX"/>
    <property type="match status" value="1"/>
</dbReference>
<reference evidence="7" key="1">
    <citation type="journal article" date="2014" name="Genome Biol. Evol.">
        <title>Pangenome evidence for extensive interdomain horizontal transfer affecting lineage core and shell genes in uncultured planktonic thaumarchaeota and euryarchaeota.</title>
        <authorList>
            <person name="Deschamps P."/>
            <person name="Zivanovic Y."/>
            <person name="Moreira D."/>
            <person name="Rodriguez-Valera F."/>
            <person name="Lopez-Garcia P."/>
        </authorList>
    </citation>
    <scope>NUCLEOTIDE SEQUENCE</scope>
</reference>
<comment type="pathway">
    <text evidence="1">Isoprenoid biosynthesis; dimethylallyl diphosphate biosynthesis; dimethylallyl diphosphate from isopentenyl diphosphate: step 1/1.</text>
</comment>
<evidence type="ECO:0000256" key="2">
    <source>
        <dbReference type="ARBA" id="ARBA00007579"/>
    </source>
</evidence>
<evidence type="ECO:0000256" key="1">
    <source>
        <dbReference type="ARBA" id="ARBA00004826"/>
    </source>
</evidence>
<dbReference type="Gene3D" id="3.90.79.10">
    <property type="entry name" value="Nucleoside Triphosphate Pyrophosphohydrolase"/>
    <property type="match status" value="1"/>
</dbReference>
<dbReference type="PANTHER" id="PTHR10885:SF0">
    <property type="entry name" value="ISOPENTENYL-DIPHOSPHATE DELTA-ISOMERASE"/>
    <property type="match status" value="1"/>
</dbReference>
<comment type="similarity">
    <text evidence="2">Belongs to the IPP isomerase type 1 family.</text>
</comment>
<keyword evidence="4" id="KW-0414">Isoprene biosynthesis</keyword>
<keyword evidence="5 7" id="KW-0413">Isomerase</keyword>
<dbReference type="GO" id="GO:0009240">
    <property type="term" value="P:isopentenyl diphosphate biosynthetic process"/>
    <property type="evidence" value="ECO:0007669"/>
    <property type="project" value="TreeGrafter"/>
</dbReference>
<dbReference type="NCBIfam" id="NF002995">
    <property type="entry name" value="PRK03759.1"/>
    <property type="match status" value="1"/>
</dbReference>
<dbReference type="InterPro" id="IPR015797">
    <property type="entry name" value="NUDIX_hydrolase-like_dom_sf"/>
</dbReference>
<dbReference type="NCBIfam" id="TIGR02150">
    <property type="entry name" value="IPP_isom_1"/>
    <property type="match status" value="1"/>
</dbReference>
<evidence type="ECO:0000256" key="3">
    <source>
        <dbReference type="ARBA" id="ARBA00012057"/>
    </source>
</evidence>
<dbReference type="AlphaFoldDB" id="A0A075I8R9"/>
<dbReference type="PANTHER" id="PTHR10885">
    <property type="entry name" value="ISOPENTENYL-DIPHOSPHATE DELTA-ISOMERASE"/>
    <property type="match status" value="1"/>
</dbReference>
<dbReference type="EMBL" id="KF901281">
    <property type="protein sequence ID" value="AIF25056.1"/>
    <property type="molecule type" value="Genomic_DNA"/>
</dbReference>
<name>A0A075I8R9_9ARCH</name>
<sequence length="236" mass="27301">MLTLFLAKSLKVHYSGDTMEEYVILVDENDNPIGKEDKVKCHLPNGKLHRAFTALIFNGEGKLLLTKRGEGKMLWPSDWDGTVASHPGEDESYREAAERRIPFELGVQGIHLNYLNKFEYHVPYKDVGSENEICGTLIGTIDIFDNSHLIKDEISGTKWISPDELKNELEQNKDVYCPWMVIALYFLAETDDRTSFSTIEDYKSLITKWTTLDLKRVYQNAIKHYIPDNNWRLVPW</sequence>
<protein>
    <recommendedName>
        <fullName evidence="3">isopentenyl-diphosphate Delta-isomerase</fullName>
        <ecNumber evidence="3">5.3.3.2</ecNumber>
    </recommendedName>
</protein>
<dbReference type="GO" id="GO:0004452">
    <property type="term" value="F:isopentenyl-diphosphate delta-isomerase activity"/>
    <property type="evidence" value="ECO:0007669"/>
    <property type="project" value="UniProtKB-EC"/>
</dbReference>